<dbReference type="AlphaFoldDB" id="V9V9F6"/>
<sequence length="49" mass="5370">MRAGFNFQAGIFVESRNAATALEVAYQANLLTLVIYIEGETAVAHELQQ</sequence>
<dbReference type="KEGG" id="pmot:X970_00915"/>
<name>V9V9F6_9PSED</name>
<reference evidence="1 2" key="1">
    <citation type="submission" date="2013-12" db="EMBL/GenBank/DDBJ databases">
        <title>Complete Genomes of Pseudomonas monteilii SB3078 and SB3101, two Benzene, Toluene and Ethylbenzene Degrading Bacteria used for Bioaugmentation.</title>
        <authorList>
            <person name="Dueholm M.S."/>
            <person name="Albertsen M."/>
            <person name="D'Imperio S."/>
            <person name="Tale V.P."/>
            <person name="Lewis D."/>
            <person name="Nilsen P.H."/>
            <person name="Nielsen J.L."/>
        </authorList>
    </citation>
    <scope>NUCLEOTIDE SEQUENCE [LARGE SCALE GENOMIC DNA]</scope>
    <source>
        <strain evidence="1 2">SB3101</strain>
    </source>
</reference>
<protein>
    <submittedName>
        <fullName evidence="1">Uncharacterized protein</fullName>
    </submittedName>
</protein>
<dbReference type="HOGENOM" id="CLU_3139698_0_0_6"/>
<gene>
    <name evidence="1" type="ORF">X970_00915</name>
</gene>
<accession>V9V9F6</accession>
<evidence type="ECO:0000313" key="1">
    <source>
        <dbReference type="EMBL" id="AHC91018.1"/>
    </source>
</evidence>
<organism evidence="1 2">
    <name type="scientific">Pseudomonas monteilii SB3101</name>
    <dbReference type="NCBI Taxonomy" id="1435058"/>
    <lineage>
        <taxon>Bacteria</taxon>
        <taxon>Pseudomonadati</taxon>
        <taxon>Pseudomonadota</taxon>
        <taxon>Gammaproteobacteria</taxon>
        <taxon>Pseudomonadales</taxon>
        <taxon>Pseudomonadaceae</taxon>
        <taxon>Pseudomonas</taxon>
    </lineage>
</organism>
<dbReference type="Proteomes" id="UP000018660">
    <property type="component" value="Chromosome"/>
</dbReference>
<proteinExistence type="predicted"/>
<dbReference type="EMBL" id="CP006979">
    <property type="protein sequence ID" value="AHC91018.1"/>
    <property type="molecule type" value="Genomic_DNA"/>
</dbReference>
<evidence type="ECO:0000313" key="2">
    <source>
        <dbReference type="Proteomes" id="UP000018660"/>
    </source>
</evidence>